<sequence length="230" mass="26638">MSIKDNILYFDEQLRDTSCRLVAVTKTHPVEKIKEAYDAGHRLFGENRVQELVEKYALLPHDIAWHLIGHLQTNKVKYIAEFIDTIQSVDSLKLLVEINRRAEMYGRTLPINCMLQIAIADEETKYGMSCEEAEALLQSEEYRQMNYIRITGVMGIATNTDNEQQLREEFRQLRGCFDYLKAKFFRANDDFKEISMGMTSDWQLALEEGSTIIRVGSGIFGQRDYSNTSR</sequence>
<reference evidence="7" key="1">
    <citation type="submission" date="2016-10" db="EMBL/GenBank/DDBJ databases">
        <authorList>
            <person name="Varghese N."/>
            <person name="Submissions S."/>
        </authorList>
    </citation>
    <scope>NUCLEOTIDE SEQUENCE [LARGE SCALE GENOMIC DNA]</scope>
    <source>
        <strain evidence="7">LP51</strain>
    </source>
</reference>
<evidence type="ECO:0000313" key="6">
    <source>
        <dbReference type="EMBL" id="SFF90021.1"/>
    </source>
</evidence>
<dbReference type="FunFam" id="3.20.20.10:FF:000018">
    <property type="entry name" value="Pyridoxal phosphate homeostasis protein"/>
    <property type="match status" value="1"/>
</dbReference>
<evidence type="ECO:0000313" key="7">
    <source>
        <dbReference type="Proteomes" id="UP000198724"/>
    </source>
</evidence>
<name>A0A1I2MLL4_9BACT</name>
<dbReference type="EMBL" id="FOOT01000001">
    <property type="protein sequence ID" value="SFF90021.1"/>
    <property type="molecule type" value="Genomic_DNA"/>
</dbReference>
<dbReference type="SUPFAM" id="SSF51419">
    <property type="entry name" value="PLP-binding barrel"/>
    <property type="match status" value="1"/>
</dbReference>
<organism evidence="6 7">
    <name type="scientific">Pontibacter chinhatensis</name>
    <dbReference type="NCBI Taxonomy" id="1436961"/>
    <lineage>
        <taxon>Bacteria</taxon>
        <taxon>Pseudomonadati</taxon>
        <taxon>Bacteroidota</taxon>
        <taxon>Cytophagia</taxon>
        <taxon>Cytophagales</taxon>
        <taxon>Hymenobacteraceae</taxon>
        <taxon>Pontibacter</taxon>
    </lineage>
</organism>
<dbReference type="HAMAP" id="MF_02087">
    <property type="entry name" value="PLP_homeostasis"/>
    <property type="match status" value="1"/>
</dbReference>
<dbReference type="Pfam" id="PF01168">
    <property type="entry name" value="Ala_racemase_N"/>
    <property type="match status" value="1"/>
</dbReference>
<dbReference type="InterPro" id="IPR001608">
    <property type="entry name" value="Ala_racemase_N"/>
</dbReference>
<dbReference type="PIRSF" id="PIRSF004848">
    <property type="entry name" value="YBL036c_PLPDEIII"/>
    <property type="match status" value="1"/>
</dbReference>
<evidence type="ECO:0000256" key="2">
    <source>
        <dbReference type="HAMAP-Rule" id="MF_02087"/>
    </source>
</evidence>
<comment type="similarity">
    <text evidence="2 4">Belongs to the pyridoxal phosphate-binding protein YggS/PROSC family.</text>
</comment>
<dbReference type="InterPro" id="IPR011078">
    <property type="entry name" value="PyrdxlP_homeostasis"/>
</dbReference>
<evidence type="ECO:0000256" key="3">
    <source>
        <dbReference type="PIRSR" id="PIRSR004848-1"/>
    </source>
</evidence>
<keyword evidence="1 2" id="KW-0663">Pyridoxal phosphate</keyword>
<dbReference type="GO" id="GO:0030170">
    <property type="term" value="F:pyridoxal phosphate binding"/>
    <property type="evidence" value="ECO:0007669"/>
    <property type="project" value="UniProtKB-UniRule"/>
</dbReference>
<dbReference type="NCBIfam" id="TIGR00044">
    <property type="entry name" value="YggS family pyridoxal phosphate-dependent enzyme"/>
    <property type="match status" value="1"/>
</dbReference>
<dbReference type="STRING" id="1436961.SAMN05421739_101304"/>
<comment type="cofactor">
    <cofactor evidence="3">
        <name>pyridoxal 5'-phosphate</name>
        <dbReference type="ChEBI" id="CHEBI:597326"/>
    </cofactor>
</comment>
<evidence type="ECO:0000256" key="4">
    <source>
        <dbReference type="RuleBase" id="RU004514"/>
    </source>
</evidence>
<dbReference type="PANTHER" id="PTHR10146">
    <property type="entry name" value="PROLINE SYNTHETASE CO-TRANSCRIBED BACTERIAL HOMOLOG PROTEIN"/>
    <property type="match status" value="1"/>
</dbReference>
<evidence type="ECO:0000256" key="1">
    <source>
        <dbReference type="ARBA" id="ARBA00022898"/>
    </source>
</evidence>
<dbReference type="Gene3D" id="3.20.20.10">
    <property type="entry name" value="Alanine racemase"/>
    <property type="match status" value="1"/>
</dbReference>
<protein>
    <recommendedName>
        <fullName evidence="2">Pyridoxal phosphate homeostasis protein</fullName>
        <shortName evidence="2">PLP homeostasis protein</shortName>
    </recommendedName>
</protein>
<dbReference type="AlphaFoldDB" id="A0A1I2MLL4"/>
<keyword evidence="7" id="KW-1185">Reference proteome</keyword>
<evidence type="ECO:0000259" key="5">
    <source>
        <dbReference type="Pfam" id="PF01168"/>
    </source>
</evidence>
<gene>
    <name evidence="6" type="ORF">SAMN05421739_101304</name>
</gene>
<feature type="modified residue" description="N6-(pyridoxal phosphate)lysine" evidence="2 3">
    <location>
        <position position="26"/>
    </location>
</feature>
<dbReference type="InterPro" id="IPR029066">
    <property type="entry name" value="PLP-binding_barrel"/>
</dbReference>
<dbReference type="CDD" id="cd00635">
    <property type="entry name" value="PLPDE_III_YBL036c_like"/>
    <property type="match status" value="1"/>
</dbReference>
<dbReference type="OrthoDB" id="9804072at2"/>
<accession>A0A1I2MLL4</accession>
<comment type="function">
    <text evidence="2">Pyridoxal 5'-phosphate (PLP)-binding protein, which is involved in PLP homeostasis.</text>
</comment>
<feature type="domain" description="Alanine racemase N-terminal" evidence="5">
    <location>
        <begin position="3"/>
        <end position="223"/>
    </location>
</feature>
<dbReference type="PANTHER" id="PTHR10146:SF14">
    <property type="entry name" value="PYRIDOXAL PHOSPHATE HOMEOSTASIS PROTEIN"/>
    <property type="match status" value="1"/>
</dbReference>
<proteinExistence type="inferred from homology"/>
<dbReference type="Proteomes" id="UP000198724">
    <property type="component" value="Unassembled WGS sequence"/>
</dbReference>
<dbReference type="RefSeq" id="WP_092098320.1">
    <property type="nucleotide sequence ID" value="NZ_FOOT01000001.1"/>
</dbReference>